<feature type="domain" description="Glycosyl transferase family 1" evidence="1">
    <location>
        <begin position="205"/>
        <end position="345"/>
    </location>
</feature>
<dbReference type="CDD" id="cd03801">
    <property type="entry name" value="GT4_PimA-like"/>
    <property type="match status" value="1"/>
</dbReference>
<dbReference type="PANTHER" id="PTHR45947">
    <property type="entry name" value="SULFOQUINOVOSYL TRANSFERASE SQD2"/>
    <property type="match status" value="1"/>
</dbReference>
<dbReference type="KEGG" id="hlt:I7X12_06985"/>
<dbReference type="GO" id="GO:0016757">
    <property type="term" value="F:glycosyltransferase activity"/>
    <property type="evidence" value="ECO:0007669"/>
    <property type="project" value="InterPro"/>
</dbReference>
<evidence type="ECO:0000259" key="1">
    <source>
        <dbReference type="Pfam" id="PF00534"/>
    </source>
</evidence>
<dbReference type="GeneID" id="60588224"/>
<feature type="domain" description="Glycosyltransferase subfamily 4-like N-terminal" evidence="2">
    <location>
        <begin position="16"/>
        <end position="192"/>
    </location>
</feature>
<keyword evidence="3" id="KW-0808">Transferase</keyword>
<dbReference type="OrthoDB" id="132546at2157"/>
<dbReference type="Pfam" id="PF13439">
    <property type="entry name" value="Glyco_transf_4"/>
    <property type="match status" value="1"/>
</dbReference>
<sequence length="383" mass="41608">MHIAFVSNVVYPFVKGGAEKRIYEIGRRLARDGHAVSVYGRHYWDGPEVIEYEGMTLRAVAPGADLYAGERRSITEALDFAVRAAPSLRSALSDRDHDLVVASVFPYFPVLSVKVSALGTDVPLVTTWHEVWRSYWEEYLGRLAPCGKLVERVTARTPQLPVAVSGVTADRLATLGPDRDRIRVVPNGLDTQQVRAAPLPDDPADGYDLLYAGRLIEHKNVDLLLEAFEKVAADHDATLGIIGDGPEADALRRQAETLDAAADIEFLGFLEAYEDVLGHMRAADVFVSPSTREGFGITFAEAMAAGCTVVAVEHPHSAASEVVGDAGFLADPSVAALTDALERALGGHSPAVDPTERVERYDWSSVARQAEQTYERAIEGGWQ</sequence>
<proteinExistence type="predicted"/>
<dbReference type="EMBL" id="CP065856">
    <property type="protein sequence ID" value="QPV64352.1"/>
    <property type="molecule type" value="Genomic_DNA"/>
</dbReference>
<dbReference type="Proteomes" id="UP000595001">
    <property type="component" value="Chromosome"/>
</dbReference>
<dbReference type="Pfam" id="PF00534">
    <property type="entry name" value="Glycos_transf_1"/>
    <property type="match status" value="1"/>
</dbReference>
<dbReference type="InterPro" id="IPR001296">
    <property type="entry name" value="Glyco_trans_1"/>
</dbReference>
<dbReference type="InterPro" id="IPR050194">
    <property type="entry name" value="Glycosyltransferase_grp1"/>
</dbReference>
<dbReference type="AlphaFoldDB" id="A0A7T3G141"/>
<dbReference type="PANTHER" id="PTHR45947:SF3">
    <property type="entry name" value="SULFOQUINOVOSYL TRANSFERASE SQD2"/>
    <property type="match status" value="1"/>
</dbReference>
<dbReference type="SUPFAM" id="SSF53756">
    <property type="entry name" value="UDP-Glycosyltransferase/glycogen phosphorylase"/>
    <property type="match status" value="1"/>
</dbReference>
<organism evidence="3 4">
    <name type="scientific">Halosimplex litoreum</name>
    <dbReference type="NCBI Taxonomy" id="1198301"/>
    <lineage>
        <taxon>Archaea</taxon>
        <taxon>Methanobacteriati</taxon>
        <taxon>Methanobacteriota</taxon>
        <taxon>Stenosarchaea group</taxon>
        <taxon>Halobacteria</taxon>
        <taxon>Halobacteriales</taxon>
        <taxon>Haloarculaceae</taxon>
        <taxon>Halosimplex</taxon>
    </lineage>
</organism>
<evidence type="ECO:0000313" key="4">
    <source>
        <dbReference type="Proteomes" id="UP000595001"/>
    </source>
</evidence>
<protein>
    <submittedName>
        <fullName evidence="3">Glycosyltransferase family 4 protein</fullName>
    </submittedName>
</protein>
<evidence type="ECO:0000259" key="2">
    <source>
        <dbReference type="Pfam" id="PF13439"/>
    </source>
</evidence>
<dbReference type="Gene3D" id="3.40.50.2000">
    <property type="entry name" value="Glycogen Phosphorylase B"/>
    <property type="match status" value="2"/>
</dbReference>
<evidence type="ECO:0000313" key="3">
    <source>
        <dbReference type="EMBL" id="QPV64352.1"/>
    </source>
</evidence>
<reference evidence="3 4" key="1">
    <citation type="submission" date="2020-12" db="EMBL/GenBank/DDBJ databases">
        <title>Halosimplex halophilum sp. nov. and Halosimplex salinum sp. nov., two new members of the genus Halosimplex.</title>
        <authorList>
            <person name="Cui H.L."/>
        </authorList>
    </citation>
    <scope>NUCLEOTIDE SEQUENCE [LARGE SCALE GENOMIC DNA]</scope>
    <source>
        <strain evidence="3 4">YGH94</strain>
    </source>
</reference>
<gene>
    <name evidence="3" type="ORF">I7X12_06985</name>
</gene>
<name>A0A7T3G141_9EURY</name>
<accession>A0A7T3G141</accession>
<keyword evidence="4" id="KW-1185">Reference proteome</keyword>
<dbReference type="RefSeq" id="WP_198063125.1">
    <property type="nucleotide sequence ID" value="NZ_CP065856.1"/>
</dbReference>
<dbReference type="InterPro" id="IPR028098">
    <property type="entry name" value="Glyco_trans_4-like_N"/>
</dbReference>